<evidence type="ECO:0000256" key="1">
    <source>
        <dbReference type="ARBA" id="ARBA00007664"/>
    </source>
</evidence>
<dbReference type="InterPro" id="IPR050430">
    <property type="entry name" value="Peptidase_S1"/>
</dbReference>
<organism evidence="4 5">
    <name type="scientific">Streptomyces gamaensis</name>
    <dbReference type="NCBI Taxonomy" id="1763542"/>
    <lineage>
        <taxon>Bacteria</taxon>
        <taxon>Bacillati</taxon>
        <taxon>Actinomycetota</taxon>
        <taxon>Actinomycetes</taxon>
        <taxon>Kitasatosporales</taxon>
        <taxon>Streptomycetaceae</taxon>
        <taxon>Streptomyces</taxon>
    </lineage>
</organism>
<dbReference type="SUPFAM" id="SSF50494">
    <property type="entry name" value="Trypsin-like serine proteases"/>
    <property type="match status" value="1"/>
</dbReference>
<dbReference type="InterPro" id="IPR001314">
    <property type="entry name" value="Peptidase_S1A"/>
</dbReference>
<dbReference type="PANTHER" id="PTHR24276">
    <property type="entry name" value="POLYSERASE-RELATED"/>
    <property type="match status" value="1"/>
</dbReference>
<dbReference type="Gene3D" id="2.40.10.10">
    <property type="entry name" value="Trypsin-like serine proteases"/>
    <property type="match status" value="1"/>
</dbReference>
<dbReference type="EMBL" id="JBHSPB010000032">
    <property type="protein sequence ID" value="MFC5724694.1"/>
    <property type="molecule type" value="Genomic_DNA"/>
</dbReference>
<dbReference type="PRINTS" id="PR00722">
    <property type="entry name" value="CHYMOTRYPSIN"/>
</dbReference>
<dbReference type="PANTHER" id="PTHR24276:SF98">
    <property type="entry name" value="FI18310P1-RELATED"/>
    <property type="match status" value="1"/>
</dbReference>
<dbReference type="Pfam" id="PF00089">
    <property type="entry name" value="Trypsin"/>
    <property type="match status" value="1"/>
</dbReference>
<evidence type="ECO:0000256" key="2">
    <source>
        <dbReference type="ARBA" id="ARBA00023157"/>
    </source>
</evidence>
<proteinExistence type="inferred from homology"/>
<feature type="domain" description="Peptidase S1" evidence="3">
    <location>
        <begin position="10"/>
        <end position="230"/>
    </location>
</feature>
<sequence>MALPTSASAVVGNAATDGTYTFTAKIDIGGLRSCSGALVDKQWILTAGSCFVDVPTANPHPPAGAPKLKSTATIGRTDLNGGTGSVVGIVELVPHPDRDLVMARLAKPVSGITPVALAKAPPATGESLQVAGYGRTKDTWVPTRLHTGSMAVTAVHDGTVELAGQGPEKTAICRGDTGGPAIRVTDGRTELVAVHSTSWQNGCLGSDAPQDGATDTRADDLGPWVQKIAYAPVFAAQPWKQARLSTAGYFTGGSPGTSRHMDLIVKWSDGEVTLYQGAEGNDPRYPFAAEHRLAPAKGLWTHAVSLSAGRFTGSGPDGLIVRWDDAELTQYTHVSPDGFTGEKRLAPARNATWPKAHQLTVGNFTGSTLRDDLLVVWDNGRVTLFPDTDANGLRGEEQVIKANTTWPYADRIAAGHFTGKPTDDLLVRWYDGEMTIYSGSTSAGIGTEHNVRPAKSVWRYADILTPGAFTANQVPNDLFVKWEGGAVSLYDGVDTAGLHAETKLFVP</sequence>
<comment type="caution">
    <text evidence="4">The sequence shown here is derived from an EMBL/GenBank/DDBJ whole genome shotgun (WGS) entry which is preliminary data.</text>
</comment>
<evidence type="ECO:0000259" key="3">
    <source>
        <dbReference type="PROSITE" id="PS50240"/>
    </source>
</evidence>
<dbReference type="InterPro" id="IPR001254">
    <property type="entry name" value="Trypsin_dom"/>
</dbReference>
<keyword evidence="2" id="KW-1015">Disulfide bond</keyword>
<comment type="similarity">
    <text evidence="1">Belongs to the peptidase S1 family.</text>
</comment>
<keyword evidence="5" id="KW-1185">Reference proteome</keyword>
<evidence type="ECO:0000313" key="4">
    <source>
        <dbReference type="EMBL" id="MFC5724694.1"/>
    </source>
</evidence>
<name>A0ABW0Z7A8_9ACTN</name>
<dbReference type="Proteomes" id="UP001596083">
    <property type="component" value="Unassembled WGS sequence"/>
</dbReference>
<dbReference type="RefSeq" id="WP_390321166.1">
    <property type="nucleotide sequence ID" value="NZ_JBHSPB010000032.1"/>
</dbReference>
<accession>A0ABW0Z7A8</accession>
<gene>
    <name evidence="4" type="ORF">ACFP1Z_31540</name>
</gene>
<reference evidence="5" key="1">
    <citation type="journal article" date="2019" name="Int. J. Syst. Evol. Microbiol.">
        <title>The Global Catalogue of Microorganisms (GCM) 10K type strain sequencing project: providing services to taxonomists for standard genome sequencing and annotation.</title>
        <authorList>
            <consortium name="The Broad Institute Genomics Platform"/>
            <consortium name="The Broad Institute Genome Sequencing Center for Infectious Disease"/>
            <person name="Wu L."/>
            <person name="Ma J."/>
        </authorList>
    </citation>
    <scope>NUCLEOTIDE SEQUENCE [LARGE SCALE GENOMIC DNA]</scope>
    <source>
        <strain evidence="5">CGMCC 4.7304</strain>
    </source>
</reference>
<dbReference type="InterPro" id="IPR043504">
    <property type="entry name" value="Peptidase_S1_PA_chymotrypsin"/>
</dbReference>
<dbReference type="SMART" id="SM00020">
    <property type="entry name" value="Tryp_SPc"/>
    <property type="match status" value="1"/>
</dbReference>
<evidence type="ECO:0000313" key="5">
    <source>
        <dbReference type="Proteomes" id="UP001596083"/>
    </source>
</evidence>
<protein>
    <submittedName>
        <fullName evidence="4">S1 family peptidase</fullName>
    </submittedName>
</protein>
<dbReference type="PROSITE" id="PS50240">
    <property type="entry name" value="TRYPSIN_DOM"/>
    <property type="match status" value="1"/>
</dbReference>
<dbReference type="InterPro" id="IPR009003">
    <property type="entry name" value="Peptidase_S1_PA"/>
</dbReference>